<reference evidence="1 2" key="1">
    <citation type="submission" date="2024-04" db="EMBL/GenBank/DDBJ databases">
        <title>Genome assembly C_amara_ONT_v2.</title>
        <authorList>
            <person name="Yant L."/>
            <person name="Moore C."/>
            <person name="Slenker M."/>
        </authorList>
    </citation>
    <scope>NUCLEOTIDE SEQUENCE [LARGE SCALE GENOMIC DNA]</scope>
    <source>
        <tissue evidence="1">Leaf</tissue>
    </source>
</reference>
<dbReference type="PANTHER" id="PTHR11439:SF498">
    <property type="entry name" value="DNAK FAMILY PROTEIN"/>
    <property type="match status" value="1"/>
</dbReference>
<evidence type="ECO:0000313" key="1">
    <source>
        <dbReference type="EMBL" id="KAL1215187.1"/>
    </source>
</evidence>
<dbReference type="PANTHER" id="PTHR11439">
    <property type="entry name" value="GAG-POL-RELATED RETROTRANSPOSON"/>
    <property type="match status" value="1"/>
</dbReference>
<dbReference type="AlphaFoldDB" id="A0ABD1B8B8"/>
<comment type="caution">
    <text evidence="1">The sequence shown here is derived from an EMBL/GenBank/DDBJ whole genome shotgun (WGS) entry which is preliminary data.</text>
</comment>
<sequence length="107" mass="12236">MSWATKEVKWLQSLLTFFDIVQPGPIPFHCDNQAAMHIANNQVFHERTKHIEVDCHHVRDAIQAGLIKPMFVRTTEQLADIFTKALGSVQFHYLLDKLGICDLHAPT</sequence>
<dbReference type="EMBL" id="JBANAX010000290">
    <property type="protein sequence ID" value="KAL1215187.1"/>
    <property type="molecule type" value="Genomic_DNA"/>
</dbReference>
<dbReference type="CDD" id="cd09272">
    <property type="entry name" value="RNase_HI_RT_Ty1"/>
    <property type="match status" value="1"/>
</dbReference>
<proteinExistence type="predicted"/>
<keyword evidence="2" id="KW-1185">Reference proteome</keyword>
<accession>A0ABD1B8B8</accession>
<organism evidence="1 2">
    <name type="scientific">Cardamine amara subsp. amara</name>
    <dbReference type="NCBI Taxonomy" id="228776"/>
    <lineage>
        <taxon>Eukaryota</taxon>
        <taxon>Viridiplantae</taxon>
        <taxon>Streptophyta</taxon>
        <taxon>Embryophyta</taxon>
        <taxon>Tracheophyta</taxon>
        <taxon>Spermatophyta</taxon>
        <taxon>Magnoliopsida</taxon>
        <taxon>eudicotyledons</taxon>
        <taxon>Gunneridae</taxon>
        <taxon>Pentapetalae</taxon>
        <taxon>rosids</taxon>
        <taxon>malvids</taxon>
        <taxon>Brassicales</taxon>
        <taxon>Brassicaceae</taxon>
        <taxon>Cardamineae</taxon>
        <taxon>Cardamine</taxon>
    </lineage>
</organism>
<protein>
    <submittedName>
        <fullName evidence="1">Retrovirus-related Pol polyprotein from transposon RE2</fullName>
    </submittedName>
</protein>
<name>A0ABD1B8B8_CARAN</name>
<evidence type="ECO:0000313" key="2">
    <source>
        <dbReference type="Proteomes" id="UP001558713"/>
    </source>
</evidence>
<dbReference type="Proteomes" id="UP001558713">
    <property type="component" value="Unassembled WGS sequence"/>
</dbReference>
<gene>
    <name evidence="1" type="ORF">V5N11_016955</name>
</gene>